<evidence type="ECO:0000313" key="10">
    <source>
        <dbReference type="Proteomes" id="UP001302745"/>
    </source>
</evidence>
<keyword evidence="10" id="KW-1185">Reference proteome</keyword>
<evidence type="ECO:0000256" key="8">
    <source>
        <dbReference type="SAM" id="MobiDB-lite"/>
    </source>
</evidence>
<dbReference type="Proteomes" id="UP001302745">
    <property type="component" value="Unassembled WGS sequence"/>
</dbReference>
<dbReference type="SMART" id="SM00028">
    <property type="entry name" value="TPR"/>
    <property type="match status" value="7"/>
</dbReference>
<keyword evidence="6" id="KW-0131">Cell cycle</keyword>
<dbReference type="GO" id="GO:0005680">
    <property type="term" value="C:anaphase-promoting complex"/>
    <property type="evidence" value="ECO:0007669"/>
    <property type="project" value="TreeGrafter"/>
</dbReference>
<evidence type="ECO:0000256" key="1">
    <source>
        <dbReference type="ARBA" id="ARBA00022618"/>
    </source>
</evidence>
<dbReference type="AlphaFoldDB" id="A0AAN6VQK5"/>
<evidence type="ECO:0000256" key="7">
    <source>
        <dbReference type="PROSITE-ProRule" id="PRU00339"/>
    </source>
</evidence>
<dbReference type="Gene3D" id="1.25.40.10">
    <property type="entry name" value="Tetratricopeptide repeat domain"/>
    <property type="match status" value="1"/>
</dbReference>
<gene>
    <name evidence="9" type="ORF">C8A00DRAFT_31221</name>
</gene>
<protein>
    <submittedName>
        <fullName evidence="9">Uncharacterized protein</fullName>
    </submittedName>
</protein>
<feature type="repeat" description="TPR" evidence="7">
    <location>
        <begin position="435"/>
        <end position="468"/>
    </location>
</feature>
<dbReference type="EMBL" id="MU856877">
    <property type="protein sequence ID" value="KAK4155968.1"/>
    <property type="molecule type" value="Genomic_DNA"/>
</dbReference>
<dbReference type="Pfam" id="PF13181">
    <property type="entry name" value="TPR_8"/>
    <property type="match status" value="1"/>
</dbReference>
<dbReference type="GO" id="GO:0051301">
    <property type="term" value="P:cell division"/>
    <property type="evidence" value="ECO:0007669"/>
    <property type="project" value="UniProtKB-KW"/>
</dbReference>
<feature type="compositionally biased region" description="Basic and acidic residues" evidence="8">
    <location>
        <begin position="655"/>
        <end position="664"/>
    </location>
</feature>
<dbReference type="PROSITE" id="PS50005">
    <property type="entry name" value="TPR"/>
    <property type="match status" value="1"/>
</dbReference>
<evidence type="ECO:0000256" key="6">
    <source>
        <dbReference type="ARBA" id="ARBA00023306"/>
    </source>
</evidence>
<evidence type="ECO:0000256" key="4">
    <source>
        <dbReference type="ARBA" id="ARBA00022786"/>
    </source>
</evidence>
<name>A0AAN6VQK5_9PEZI</name>
<evidence type="ECO:0000256" key="5">
    <source>
        <dbReference type="ARBA" id="ARBA00022803"/>
    </source>
</evidence>
<keyword evidence="4" id="KW-0833">Ubl conjugation pathway</keyword>
<dbReference type="GO" id="GO:0045842">
    <property type="term" value="P:positive regulation of mitotic metaphase/anaphase transition"/>
    <property type="evidence" value="ECO:0007669"/>
    <property type="project" value="TreeGrafter"/>
</dbReference>
<accession>A0AAN6VQK5</accession>
<keyword evidence="3" id="KW-0498">Mitosis</keyword>
<keyword evidence="5 7" id="KW-0802">TPR repeat</keyword>
<dbReference type="GO" id="GO:0031145">
    <property type="term" value="P:anaphase-promoting complex-dependent catabolic process"/>
    <property type="evidence" value="ECO:0007669"/>
    <property type="project" value="TreeGrafter"/>
</dbReference>
<feature type="region of interest" description="Disordered" evidence="8">
    <location>
        <begin position="111"/>
        <end position="136"/>
    </location>
</feature>
<sequence length="674" mass="74501">MASSQPNMERFLRDWRQDALNKAQYDSAIFIGDKLLAMTKDDNDAFWLAQVHFAAGNHTRSHDLLTKHNLVGSNPSCRYLAAHCLIRQNSFTEALALLGELTPTHLFTTNTKRKTHRTAARGARAGSRNLERQQDDITEEEWSTRRYEAAMCYLRGLCYAKENAFDRAKEAYKDALRIDVQCYEAFTQLVRNSLMSPDEEDEFMQSLDFNTVRALKGGDDPDLKTEPGDYVHMLYQTQLSKYRNPRAFNTAIESLSTHYGLEDNADLLLARADLLYTQCRFKDALAITASVLQEDRSNFPAYPVHLACLYELKQTNELFLVAHDLADNHPDHACTWLAVGTYYLATSKIADARRYFSKSSMMDATFGPAWIGFAHTFAAEGEHDQAITAYSTAARLFTGTHLPQVFLGMQNHAMNNMTAAEEYLKSAYALCRADPLLLNEMGIVLYHQDRLKDAAKFFRQALRVADETDADPHAWLGARTNLAHAYRRLRLLDDALDEFDVVLRDGGKNAAVFCAKALILLDKGLPDKAVSVLHEALAVNPQDAIATELLNKALEESSMGDMAVLMGGLSTAAGVGLAAGGGSSSREDDGGARVGVGVGDMDRFEAELEEKKAVARARMERRTRWKTAAGGGPGDKGKGVMRGNARGGGGGGGKRGYEADEKGGDVMMDMSDDY</sequence>
<organism evidence="9 10">
    <name type="scientific">Chaetomidium leptoderma</name>
    <dbReference type="NCBI Taxonomy" id="669021"/>
    <lineage>
        <taxon>Eukaryota</taxon>
        <taxon>Fungi</taxon>
        <taxon>Dikarya</taxon>
        <taxon>Ascomycota</taxon>
        <taxon>Pezizomycotina</taxon>
        <taxon>Sordariomycetes</taxon>
        <taxon>Sordariomycetidae</taxon>
        <taxon>Sordariales</taxon>
        <taxon>Chaetomiaceae</taxon>
        <taxon>Chaetomidium</taxon>
    </lineage>
</organism>
<reference evidence="9" key="2">
    <citation type="submission" date="2023-05" db="EMBL/GenBank/DDBJ databases">
        <authorList>
            <consortium name="Lawrence Berkeley National Laboratory"/>
            <person name="Steindorff A."/>
            <person name="Hensen N."/>
            <person name="Bonometti L."/>
            <person name="Westerberg I."/>
            <person name="Brannstrom I.O."/>
            <person name="Guillou S."/>
            <person name="Cros-Aarteil S."/>
            <person name="Calhoun S."/>
            <person name="Haridas S."/>
            <person name="Kuo A."/>
            <person name="Mondo S."/>
            <person name="Pangilinan J."/>
            <person name="Riley R."/>
            <person name="Labutti K."/>
            <person name="Andreopoulos B."/>
            <person name="Lipzen A."/>
            <person name="Chen C."/>
            <person name="Yanf M."/>
            <person name="Daum C."/>
            <person name="Ng V."/>
            <person name="Clum A."/>
            <person name="Ohm R."/>
            <person name="Martin F."/>
            <person name="Silar P."/>
            <person name="Natvig D."/>
            <person name="Lalanne C."/>
            <person name="Gautier V."/>
            <person name="Ament-Velasquez S.L."/>
            <person name="Kruys A."/>
            <person name="Hutchinson M.I."/>
            <person name="Powell A.J."/>
            <person name="Barry K."/>
            <person name="Miller A.N."/>
            <person name="Grigoriev I.V."/>
            <person name="Debuchy R."/>
            <person name="Gladieux P."/>
            <person name="Thoren M.H."/>
            <person name="Johannesson H."/>
        </authorList>
    </citation>
    <scope>NUCLEOTIDE SEQUENCE</scope>
    <source>
        <strain evidence="9">CBS 538.74</strain>
    </source>
</reference>
<dbReference type="InterPro" id="IPR011990">
    <property type="entry name" value="TPR-like_helical_dom_sf"/>
</dbReference>
<evidence type="ECO:0000256" key="2">
    <source>
        <dbReference type="ARBA" id="ARBA00022737"/>
    </source>
</evidence>
<proteinExistence type="predicted"/>
<comment type="caution">
    <text evidence="9">The sequence shown here is derived from an EMBL/GenBank/DDBJ whole genome shotgun (WGS) entry which is preliminary data.</text>
</comment>
<dbReference type="GO" id="GO:0005737">
    <property type="term" value="C:cytoplasm"/>
    <property type="evidence" value="ECO:0007669"/>
    <property type="project" value="TreeGrafter"/>
</dbReference>
<keyword evidence="1" id="KW-0132">Cell division</keyword>
<dbReference type="GO" id="GO:0016567">
    <property type="term" value="P:protein ubiquitination"/>
    <property type="evidence" value="ECO:0007669"/>
    <property type="project" value="TreeGrafter"/>
</dbReference>
<feature type="compositionally biased region" description="Gly residues" evidence="8">
    <location>
        <begin position="645"/>
        <end position="654"/>
    </location>
</feature>
<dbReference type="PANTHER" id="PTHR12558">
    <property type="entry name" value="CELL DIVISION CYCLE 16,23,27"/>
    <property type="match status" value="1"/>
</dbReference>
<keyword evidence="2" id="KW-0677">Repeat</keyword>
<evidence type="ECO:0000313" key="9">
    <source>
        <dbReference type="EMBL" id="KAK4155968.1"/>
    </source>
</evidence>
<dbReference type="SUPFAM" id="SSF48452">
    <property type="entry name" value="TPR-like"/>
    <property type="match status" value="2"/>
</dbReference>
<dbReference type="InterPro" id="IPR019734">
    <property type="entry name" value="TPR_rpt"/>
</dbReference>
<evidence type="ECO:0000256" key="3">
    <source>
        <dbReference type="ARBA" id="ARBA00022776"/>
    </source>
</evidence>
<reference evidence="9" key="1">
    <citation type="journal article" date="2023" name="Mol. Phylogenet. Evol.">
        <title>Genome-scale phylogeny and comparative genomics of the fungal order Sordariales.</title>
        <authorList>
            <person name="Hensen N."/>
            <person name="Bonometti L."/>
            <person name="Westerberg I."/>
            <person name="Brannstrom I.O."/>
            <person name="Guillou S."/>
            <person name="Cros-Aarteil S."/>
            <person name="Calhoun S."/>
            <person name="Haridas S."/>
            <person name="Kuo A."/>
            <person name="Mondo S."/>
            <person name="Pangilinan J."/>
            <person name="Riley R."/>
            <person name="LaButti K."/>
            <person name="Andreopoulos B."/>
            <person name="Lipzen A."/>
            <person name="Chen C."/>
            <person name="Yan M."/>
            <person name="Daum C."/>
            <person name="Ng V."/>
            <person name="Clum A."/>
            <person name="Steindorff A."/>
            <person name="Ohm R.A."/>
            <person name="Martin F."/>
            <person name="Silar P."/>
            <person name="Natvig D.O."/>
            <person name="Lalanne C."/>
            <person name="Gautier V."/>
            <person name="Ament-Velasquez S.L."/>
            <person name="Kruys A."/>
            <person name="Hutchinson M.I."/>
            <person name="Powell A.J."/>
            <person name="Barry K."/>
            <person name="Miller A.N."/>
            <person name="Grigoriev I.V."/>
            <person name="Debuchy R."/>
            <person name="Gladieux P."/>
            <person name="Hiltunen Thoren M."/>
            <person name="Johannesson H."/>
        </authorList>
    </citation>
    <scope>NUCLEOTIDE SEQUENCE</scope>
    <source>
        <strain evidence="9">CBS 538.74</strain>
    </source>
</reference>
<dbReference type="PANTHER" id="PTHR12558:SF9">
    <property type="entry name" value="CELL DIVISION CYCLE PROTEIN 16 HOMOLOG"/>
    <property type="match status" value="1"/>
</dbReference>
<dbReference type="Pfam" id="PF12895">
    <property type="entry name" value="ANAPC3"/>
    <property type="match status" value="1"/>
</dbReference>
<feature type="region of interest" description="Disordered" evidence="8">
    <location>
        <begin position="625"/>
        <end position="674"/>
    </location>
</feature>